<protein>
    <submittedName>
        <fullName evidence="1">Uncharacterized protein</fullName>
    </submittedName>
</protein>
<feature type="non-terminal residue" evidence="1">
    <location>
        <position position="64"/>
    </location>
</feature>
<evidence type="ECO:0000313" key="1">
    <source>
        <dbReference type="EMBL" id="MEL0606507.1"/>
    </source>
</evidence>
<reference evidence="1" key="1">
    <citation type="submission" date="2024-02" db="EMBL/GenBank/DDBJ databases">
        <title>Bacteria isolated from the canopy kelp, Nereocystis luetkeana.</title>
        <authorList>
            <person name="Pfister C.A."/>
            <person name="Younker I.T."/>
            <person name="Light S.H."/>
        </authorList>
    </citation>
    <scope>NUCLEOTIDE SEQUENCE</scope>
    <source>
        <strain evidence="1">TN.2.01</strain>
    </source>
</reference>
<name>A0ACC6R9D7_9GAMM</name>
<sequence>MPSLNSILFIDEHWLFSFGASKNYSKPLLSSLTFADSDNNPDKIEYIFNPNLKPNISYNTDLSL</sequence>
<dbReference type="EMBL" id="JBAKAX010000121">
    <property type="protein sequence ID" value="MEL0606507.1"/>
    <property type="molecule type" value="Genomic_DNA"/>
</dbReference>
<dbReference type="Proteomes" id="UP001374952">
    <property type="component" value="Unassembled WGS sequence"/>
</dbReference>
<accession>A0ACC6R9D7</accession>
<evidence type="ECO:0000313" key="2">
    <source>
        <dbReference type="Proteomes" id="UP001374952"/>
    </source>
</evidence>
<comment type="caution">
    <text evidence="1">The sequence shown here is derived from an EMBL/GenBank/DDBJ whole genome shotgun (WGS) entry which is preliminary data.</text>
</comment>
<keyword evidence="2" id="KW-1185">Reference proteome</keyword>
<proteinExistence type="predicted"/>
<organism evidence="1 2">
    <name type="scientific">Pseudoalteromonas undina</name>
    <dbReference type="NCBI Taxonomy" id="43660"/>
    <lineage>
        <taxon>Bacteria</taxon>
        <taxon>Pseudomonadati</taxon>
        <taxon>Pseudomonadota</taxon>
        <taxon>Gammaproteobacteria</taxon>
        <taxon>Alteromonadales</taxon>
        <taxon>Pseudoalteromonadaceae</taxon>
        <taxon>Pseudoalteromonas</taxon>
    </lineage>
</organism>
<gene>
    <name evidence="1" type="ORF">V6250_20360</name>
</gene>